<dbReference type="OrthoDB" id="346029at2759"/>
<dbReference type="PROSITE" id="PS50011">
    <property type="entry name" value="PROTEIN_KINASE_DOM"/>
    <property type="match status" value="1"/>
</dbReference>
<dbReference type="GO" id="GO:0005634">
    <property type="term" value="C:nucleus"/>
    <property type="evidence" value="ECO:0007669"/>
    <property type="project" value="TreeGrafter"/>
</dbReference>
<dbReference type="SMART" id="SM00220">
    <property type="entry name" value="S_TKc"/>
    <property type="match status" value="1"/>
</dbReference>
<dbReference type="GeneID" id="40305632"/>
<accession>A0A2A9MI60</accession>
<dbReference type="RefSeq" id="XP_029222237.1">
    <property type="nucleotide sequence ID" value="XM_029359324.1"/>
</dbReference>
<dbReference type="Gene3D" id="1.10.510.10">
    <property type="entry name" value="Transferase(Phosphotransferase) domain 1"/>
    <property type="match status" value="1"/>
</dbReference>
<keyword evidence="4" id="KW-1185">Reference proteome</keyword>
<dbReference type="InterPro" id="IPR000719">
    <property type="entry name" value="Prot_kinase_dom"/>
</dbReference>
<sequence length="934" mass="100288">MDVADHVSSLPARATASGEKGVSQGTQSDPASPAEPAAKRGLSLRYASLKKALLAAATMFAAAPKTVSDFQLFAATDPWLAHLKTPSPSCLSPAGADFRKAHNDEVPLHLLQGGRAAWPEMVSLWPEAEGVKAECSAPSCYGGGDSRQEADAAYDPLGGTPRGGPFAQLRAALADHFLRLIPRVPGLPTVLGAAAAPGKRLSSRRRESFYDDDYSWDSESVDRSYGMLGADYSSENSDERETDTSTLSESEGSPPVGGPRGSAARSAAGALLHGEWSAESNSSDSSYQGDVAAVHVPPPLIFPAQDRVPSSQRRGILAEPPSPSDSVEGARSARRPSFAGRESNTTGSDAGFDMGRRDGDSGESGPRGRKTAVEKNSRGSLRTSWLVDDPAAVVSPAAPGPPEDPSDLLSTPISKLVDLLNFKEQKVETADNSFAGGWSGSAEGGRQRISRIRSLLESTDQEEDSRTHKERERYLGPKRHCFLAPDYDFFLSMDPVEPSPDVVANIVGAFSDDTVEEEVELARPGLQRKLREVLGVGRNQLLTLELLEGPVHAESPGGALRASVEDSTRARPSQLHLPDGRRRIKLMGVLGAGAQAVVLAGEEETTYAHGGSGAKAGGGVPGSGSMSPVAFKLFYTRRKFHSYSRAHREAVHMFAQENGLRSWVPRHIPTSALYERGLVTPVYAGSLEGHSPVLFSTRKWVVLNFLAALPPQLGDMQGLDFGRLSANARVYIVLRLIQTVAGLHALRVLHLDIKPDNVLVGRDGRVFLADFGYARQGLACPEPMAVGGTDAYMAPEWARRLLDPNAWMVQHDTLRDAWAVAVTCYTAWCGGNFPYGLERIIDENLSKRDAFKFIAALEETRPQLSMQGCLPDEAHPFAREINRVLHAMLRIDPSERVTPMQIVKTSSLFVGRAAASHGPAGPEAARRGSPHETH</sequence>
<organism evidence="3 4">
    <name type="scientific">Besnoitia besnoiti</name>
    <name type="common">Apicomplexan protozoan</name>
    <dbReference type="NCBI Taxonomy" id="94643"/>
    <lineage>
        <taxon>Eukaryota</taxon>
        <taxon>Sar</taxon>
        <taxon>Alveolata</taxon>
        <taxon>Apicomplexa</taxon>
        <taxon>Conoidasida</taxon>
        <taxon>Coccidia</taxon>
        <taxon>Eucoccidiorida</taxon>
        <taxon>Eimeriorina</taxon>
        <taxon>Sarcocystidae</taxon>
        <taxon>Besnoitia</taxon>
    </lineage>
</organism>
<feature type="region of interest" description="Disordered" evidence="1">
    <location>
        <begin position="1"/>
        <end position="37"/>
    </location>
</feature>
<reference evidence="3 4" key="1">
    <citation type="submission" date="2017-09" db="EMBL/GenBank/DDBJ databases">
        <title>Genome sequencing of Besnoitia besnoiti strain Bb-Ger1.</title>
        <authorList>
            <person name="Schares G."/>
            <person name="Venepally P."/>
            <person name="Lorenzi H.A."/>
        </authorList>
    </citation>
    <scope>NUCLEOTIDE SEQUENCE [LARGE SCALE GENOMIC DNA]</scope>
    <source>
        <strain evidence="3 4">Bb-Ger1</strain>
    </source>
</reference>
<feature type="region of interest" description="Disordered" evidence="1">
    <location>
        <begin position="302"/>
        <end position="384"/>
    </location>
</feature>
<comment type="caution">
    <text evidence="3">The sequence shown here is derived from an EMBL/GenBank/DDBJ whole genome shotgun (WGS) entry which is preliminary data.</text>
</comment>
<dbReference type="KEGG" id="bbes:BESB_005690"/>
<dbReference type="Proteomes" id="UP000224006">
    <property type="component" value="Chromosome I"/>
</dbReference>
<dbReference type="InterPro" id="IPR008271">
    <property type="entry name" value="Ser/Thr_kinase_AS"/>
</dbReference>
<evidence type="ECO:0000313" key="4">
    <source>
        <dbReference type="Proteomes" id="UP000224006"/>
    </source>
</evidence>
<dbReference type="SUPFAM" id="SSF56112">
    <property type="entry name" value="Protein kinase-like (PK-like)"/>
    <property type="match status" value="1"/>
</dbReference>
<dbReference type="PROSITE" id="PS00108">
    <property type="entry name" value="PROTEIN_KINASE_ST"/>
    <property type="match status" value="1"/>
</dbReference>
<dbReference type="AlphaFoldDB" id="A0A2A9MI60"/>
<evidence type="ECO:0000259" key="2">
    <source>
        <dbReference type="PROSITE" id="PS50011"/>
    </source>
</evidence>
<gene>
    <name evidence="3" type="ORF">BESB_005690</name>
</gene>
<feature type="domain" description="Protein kinase" evidence="2">
    <location>
        <begin position="584"/>
        <end position="910"/>
    </location>
</feature>
<dbReference type="STRING" id="94643.A0A2A9MI60"/>
<feature type="region of interest" description="Disordered" evidence="1">
    <location>
        <begin position="227"/>
        <end position="269"/>
    </location>
</feature>
<proteinExistence type="predicted"/>
<name>A0A2A9MI60_BESBE</name>
<feature type="region of interest" description="Disordered" evidence="1">
    <location>
        <begin position="555"/>
        <end position="575"/>
    </location>
</feature>
<protein>
    <recommendedName>
        <fullName evidence="2">Protein kinase domain-containing protein</fullName>
    </recommendedName>
</protein>
<evidence type="ECO:0000256" key="1">
    <source>
        <dbReference type="SAM" id="MobiDB-lite"/>
    </source>
</evidence>
<dbReference type="EMBL" id="NWUJ01000001">
    <property type="protein sequence ID" value="PFH38228.1"/>
    <property type="molecule type" value="Genomic_DNA"/>
</dbReference>
<evidence type="ECO:0000313" key="3">
    <source>
        <dbReference type="EMBL" id="PFH38228.1"/>
    </source>
</evidence>
<dbReference type="PANTHER" id="PTHR24345">
    <property type="entry name" value="SERINE/THREONINE-PROTEIN KINASE PLK"/>
    <property type="match status" value="1"/>
</dbReference>
<feature type="region of interest" description="Disordered" evidence="1">
    <location>
        <begin position="914"/>
        <end position="934"/>
    </location>
</feature>
<dbReference type="GO" id="GO:0005524">
    <property type="term" value="F:ATP binding"/>
    <property type="evidence" value="ECO:0007669"/>
    <property type="project" value="InterPro"/>
</dbReference>
<dbReference type="Pfam" id="PF00069">
    <property type="entry name" value="Pkinase"/>
    <property type="match status" value="1"/>
</dbReference>
<dbReference type="InterPro" id="IPR011009">
    <property type="entry name" value="Kinase-like_dom_sf"/>
</dbReference>
<feature type="compositionally biased region" description="Basic and acidic residues" evidence="1">
    <location>
        <begin position="924"/>
        <end position="934"/>
    </location>
</feature>
<dbReference type="GO" id="GO:0004672">
    <property type="term" value="F:protein kinase activity"/>
    <property type="evidence" value="ECO:0007669"/>
    <property type="project" value="InterPro"/>
</dbReference>
<dbReference type="VEuPathDB" id="ToxoDB:BESB_005690"/>